<proteinExistence type="predicted"/>
<evidence type="ECO:0000313" key="4">
    <source>
        <dbReference type="Proteomes" id="UP000192478"/>
    </source>
</evidence>
<evidence type="ECO:0000313" key="3">
    <source>
        <dbReference type="Proteomes" id="UP000177894"/>
    </source>
</evidence>
<dbReference type="EMBL" id="CP020559">
    <property type="protein sequence ID" value="ARE86920.1"/>
    <property type="molecule type" value="Genomic_DNA"/>
</dbReference>
<organism evidence="2 4">
    <name type="scientific">Clostridium formicaceticum</name>
    <dbReference type="NCBI Taxonomy" id="1497"/>
    <lineage>
        <taxon>Bacteria</taxon>
        <taxon>Bacillati</taxon>
        <taxon>Bacillota</taxon>
        <taxon>Clostridia</taxon>
        <taxon>Eubacteriales</taxon>
        <taxon>Clostridiaceae</taxon>
        <taxon>Clostridium</taxon>
    </lineage>
</organism>
<reference evidence="1 3" key="1">
    <citation type="submission" date="2016-10" db="EMBL/GenBank/DDBJ databases">
        <title>Complete Genome Sequence of Acetogen Clostridium formicoaceticum ATCC 27076.</title>
        <authorList>
            <person name="Bao T."/>
            <person name="Cheng C."/>
            <person name="Zhao J."/>
            <person name="Yang S.-T."/>
            <person name="Wang J."/>
            <person name="Wang M."/>
        </authorList>
    </citation>
    <scope>NUCLEOTIDE SEQUENCE [LARGE SCALE GENOMIC DNA]</scope>
    <source>
        <strain evidence="1 3">ATCC 27076</strain>
    </source>
</reference>
<gene>
    <name evidence="1" type="ORF">BJL90_11955</name>
    <name evidence="2" type="ORF">CLFO_13040</name>
</gene>
<dbReference type="Proteomes" id="UP000192478">
    <property type="component" value="Chromosome"/>
</dbReference>
<sequence>MCTLNQPKNTDNEVINKLRNAIIHRGLWMGLILKEAKERGLDWEAIGRAAIFETGCMHGDGIKNGMDVEGSLVSFGNTFFTEDIRKIFEIEVKEINEDALKLEYGHCPLVTAWQSVGIEGEFLEKLCDIAMCGDRGIESKFEEFQFELGKTIAEGHKVCEVSFYRKK</sequence>
<dbReference type="EMBL" id="CP017603">
    <property type="protein sequence ID" value="AOY76509.1"/>
    <property type="molecule type" value="Genomic_DNA"/>
</dbReference>
<name>A0AAC9RK49_9CLOT</name>
<dbReference type="KEGG" id="cfm:BJL90_11955"/>
<reference evidence="2 4" key="2">
    <citation type="submission" date="2017-03" db="EMBL/GenBank/DDBJ databases">
        <title>Complete sequence of Clostridium formicaceticum DSM 92.</title>
        <authorList>
            <person name="Poehlein A."/>
            <person name="Karl M."/>
            <person name="Bengelsdorf F.R."/>
            <person name="Duerre P."/>
            <person name="Daniel R."/>
        </authorList>
    </citation>
    <scope>NUCLEOTIDE SEQUENCE [LARGE SCALE GENOMIC DNA]</scope>
    <source>
        <strain evidence="2 4">DSM 92</strain>
    </source>
</reference>
<dbReference type="Pfam" id="PF14196">
    <property type="entry name" value="ATC_hydrolase"/>
    <property type="match status" value="1"/>
</dbReference>
<protein>
    <recommendedName>
        <fullName evidence="5">L-2-amino-thiazoline-4-carboxylic acid hydrolase</fullName>
    </recommendedName>
</protein>
<dbReference type="RefSeq" id="WP_070968179.1">
    <property type="nucleotide sequence ID" value="NZ_CP017603.1"/>
</dbReference>
<dbReference type="InterPro" id="IPR026002">
    <property type="entry name" value="ATC_hydrolase-like"/>
</dbReference>
<evidence type="ECO:0008006" key="5">
    <source>
        <dbReference type="Google" id="ProtNLM"/>
    </source>
</evidence>
<dbReference type="Proteomes" id="UP000177894">
    <property type="component" value="Chromosome"/>
</dbReference>
<dbReference type="AlphaFoldDB" id="A0AAC9RK49"/>
<evidence type="ECO:0000313" key="2">
    <source>
        <dbReference type="EMBL" id="ARE86920.1"/>
    </source>
</evidence>
<keyword evidence="3" id="KW-1185">Reference proteome</keyword>
<accession>A0AAC9RK49</accession>
<evidence type="ECO:0000313" key="1">
    <source>
        <dbReference type="EMBL" id="AOY76509.1"/>
    </source>
</evidence>